<feature type="binding site" evidence="8">
    <location>
        <position position="268"/>
    </location>
    <ligand>
        <name>Mn(2+)</name>
        <dbReference type="ChEBI" id="CHEBI:29035"/>
        <label>2</label>
    </ligand>
</feature>
<dbReference type="PANTHER" id="PTHR11963:SF23">
    <property type="entry name" value="CYTOSOL AMINOPEPTIDASE"/>
    <property type="match status" value="1"/>
</dbReference>
<name>A0A917B5T4_9MICO</name>
<dbReference type="SUPFAM" id="SSF53187">
    <property type="entry name" value="Zn-dependent exopeptidases"/>
    <property type="match status" value="1"/>
</dbReference>
<feature type="active site" evidence="8">
    <location>
        <position position="275"/>
    </location>
</feature>
<protein>
    <recommendedName>
        <fullName evidence="8">Probable cytosol aminopeptidase</fullName>
        <ecNumber evidence="8">3.4.11.1</ecNumber>
    </recommendedName>
    <alternativeName>
        <fullName evidence="8">Leucine aminopeptidase</fullName>
        <shortName evidence="8">LAP</shortName>
        <ecNumber evidence="8">3.4.11.10</ecNumber>
    </alternativeName>
    <alternativeName>
        <fullName evidence="8">Leucyl aminopeptidase</fullName>
    </alternativeName>
</protein>
<evidence type="ECO:0000256" key="3">
    <source>
        <dbReference type="ARBA" id="ARBA00009528"/>
    </source>
</evidence>
<dbReference type="GO" id="GO:0006508">
    <property type="term" value="P:proteolysis"/>
    <property type="evidence" value="ECO:0007669"/>
    <property type="project" value="UniProtKB-KW"/>
</dbReference>
<evidence type="ECO:0000313" key="11">
    <source>
        <dbReference type="Proteomes" id="UP000598775"/>
    </source>
</evidence>
<dbReference type="InterPro" id="IPR008283">
    <property type="entry name" value="Peptidase_M17_N"/>
</dbReference>
<evidence type="ECO:0000256" key="1">
    <source>
        <dbReference type="ARBA" id="ARBA00000135"/>
    </source>
</evidence>
<dbReference type="Pfam" id="PF00883">
    <property type="entry name" value="Peptidase_M17"/>
    <property type="match status" value="1"/>
</dbReference>
<dbReference type="RefSeq" id="WP_188676851.1">
    <property type="nucleotide sequence ID" value="NZ_BMGP01000003.1"/>
</dbReference>
<dbReference type="GO" id="GO:0005737">
    <property type="term" value="C:cytoplasm"/>
    <property type="evidence" value="ECO:0007669"/>
    <property type="project" value="UniProtKB-SubCell"/>
</dbReference>
<keyword evidence="8" id="KW-0464">Manganese</keyword>
<evidence type="ECO:0000256" key="4">
    <source>
        <dbReference type="ARBA" id="ARBA00022438"/>
    </source>
</evidence>
<dbReference type="EMBL" id="BMGP01000003">
    <property type="protein sequence ID" value="GGF24078.1"/>
    <property type="molecule type" value="Genomic_DNA"/>
</dbReference>
<evidence type="ECO:0000313" key="10">
    <source>
        <dbReference type="EMBL" id="GGF24078.1"/>
    </source>
</evidence>
<feature type="binding site" evidence="8">
    <location>
        <position position="345"/>
    </location>
    <ligand>
        <name>Mn(2+)</name>
        <dbReference type="ChEBI" id="CHEBI:29035"/>
        <label>1</label>
    </ligand>
</feature>
<dbReference type="NCBIfam" id="NF002073">
    <property type="entry name" value="PRK00913.1-2"/>
    <property type="match status" value="1"/>
</dbReference>
<evidence type="ECO:0000256" key="6">
    <source>
        <dbReference type="ARBA" id="ARBA00022801"/>
    </source>
</evidence>
<comment type="catalytic activity">
    <reaction evidence="1 8">
        <text>Release of an N-terminal amino acid, Xaa-|-Yaa-, in which Xaa is preferably Leu, but may be other amino acids including Pro although not Arg or Lys, and Yaa may be Pro. Amino acid amides and methyl esters are also readily hydrolyzed, but rates on arylamides are exceedingly low.</text>
        <dbReference type="EC" id="3.4.11.1"/>
    </reaction>
</comment>
<dbReference type="PANTHER" id="PTHR11963">
    <property type="entry name" value="LEUCINE AMINOPEPTIDASE-RELATED"/>
    <property type="match status" value="1"/>
</dbReference>
<evidence type="ECO:0000256" key="5">
    <source>
        <dbReference type="ARBA" id="ARBA00022670"/>
    </source>
</evidence>
<keyword evidence="5 8" id="KW-0645">Protease</keyword>
<evidence type="ECO:0000256" key="7">
    <source>
        <dbReference type="ARBA" id="ARBA00049972"/>
    </source>
</evidence>
<keyword evidence="11" id="KW-1185">Reference proteome</keyword>
<dbReference type="AlphaFoldDB" id="A0A917B5T4"/>
<dbReference type="Gene3D" id="3.40.630.10">
    <property type="entry name" value="Zn peptidases"/>
    <property type="match status" value="1"/>
</dbReference>
<dbReference type="PRINTS" id="PR00481">
    <property type="entry name" value="LAMNOPPTDASE"/>
</dbReference>
<dbReference type="HAMAP" id="MF_00181">
    <property type="entry name" value="Cytosol_peptidase_M17"/>
    <property type="match status" value="1"/>
</dbReference>
<comment type="subcellular location">
    <subcellularLocation>
        <location evidence="8">Cytoplasm</location>
    </subcellularLocation>
</comment>
<accession>A0A917B5T4</accession>
<dbReference type="Gene3D" id="3.40.220.10">
    <property type="entry name" value="Leucine Aminopeptidase, subunit E, domain 1"/>
    <property type="match status" value="1"/>
</dbReference>
<dbReference type="PROSITE" id="PS00631">
    <property type="entry name" value="CYTOSOL_AP"/>
    <property type="match status" value="1"/>
</dbReference>
<keyword evidence="4 8" id="KW-0031">Aminopeptidase</keyword>
<dbReference type="SUPFAM" id="SSF52949">
    <property type="entry name" value="Macro domain-like"/>
    <property type="match status" value="1"/>
</dbReference>
<evidence type="ECO:0000259" key="9">
    <source>
        <dbReference type="PROSITE" id="PS00631"/>
    </source>
</evidence>
<dbReference type="InterPro" id="IPR000819">
    <property type="entry name" value="Peptidase_M17_C"/>
</dbReference>
<comment type="caution">
    <text evidence="10">The sequence shown here is derived from an EMBL/GenBank/DDBJ whole genome shotgun (WGS) entry which is preliminary data.</text>
</comment>
<comment type="cofactor">
    <cofactor evidence="8">
        <name>Mn(2+)</name>
        <dbReference type="ChEBI" id="CHEBI:29035"/>
    </cofactor>
    <text evidence="8">Binds 2 manganese ions per subunit.</text>
</comment>
<feature type="domain" description="Cytosol aminopeptidase" evidence="9">
    <location>
        <begin position="343"/>
        <end position="350"/>
    </location>
</feature>
<comment type="function">
    <text evidence="7 8">Presumably involved in the processing and regular turnover of intracellular proteins. Catalyzes the removal of unsubstituted N-terminal amino acids from various peptides.</text>
</comment>
<dbReference type="GO" id="GO:0030145">
    <property type="term" value="F:manganese ion binding"/>
    <property type="evidence" value="ECO:0007669"/>
    <property type="project" value="UniProtKB-UniRule"/>
</dbReference>
<dbReference type="Pfam" id="PF02789">
    <property type="entry name" value="Peptidase_M17_N"/>
    <property type="match status" value="1"/>
</dbReference>
<feature type="binding site" evidence="8">
    <location>
        <position position="347"/>
    </location>
    <ligand>
        <name>Mn(2+)</name>
        <dbReference type="ChEBI" id="CHEBI:29035"/>
        <label>1</label>
    </ligand>
</feature>
<feature type="binding site" evidence="8">
    <location>
        <position position="286"/>
    </location>
    <ligand>
        <name>Mn(2+)</name>
        <dbReference type="ChEBI" id="CHEBI:29035"/>
        <label>2</label>
    </ligand>
</feature>
<comment type="similarity">
    <text evidence="3 8">Belongs to the peptidase M17 family.</text>
</comment>
<dbReference type="EC" id="3.4.11.1" evidence="8"/>
<feature type="binding site" evidence="8">
    <location>
        <position position="263"/>
    </location>
    <ligand>
        <name>Mn(2+)</name>
        <dbReference type="ChEBI" id="CHEBI:29035"/>
        <label>2</label>
    </ligand>
</feature>
<dbReference type="EC" id="3.4.11.10" evidence="8"/>
<reference evidence="10 11" key="1">
    <citation type="journal article" date="2014" name="Int. J. Syst. Evol. Microbiol.">
        <title>Complete genome sequence of Corynebacterium casei LMG S-19264T (=DSM 44701T), isolated from a smear-ripened cheese.</title>
        <authorList>
            <consortium name="US DOE Joint Genome Institute (JGI-PGF)"/>
            <person name="Walter F."/>
            <person name="Albersmeier A."/>
            <person name="Kalinowski J."/>
            <person name="Ruckert C."/>
        </authorList>
    </citation>
    <scope>NUCLEOTIDE SEQUENCE [LARGE SCALE GENOMIC DNA]</scope>
    <source>
        <strain evidence="10 11">CGMCC 1.12976</strain>
    </source>
</reference>
<keyword evidence="6 8" id="KW-0378">Hydrolase</keyword>
<feature type="binding site" evidence="8">
    <location>
        <position position="268"/>
    </location>
    <ligand>
        <name>Mn(2+)</name>
        <dbReference type="ChEBI" id="CHEBI:29035"/>
        <label>1</label>
    </ligand>
</feature>
<dbReference type="InterPro" id="IPR023042">
    <property type="entry name" value="Peptidase_M17_leu_NH2_pept"/>
</dbReference>
<gene>
    <name evidence="8 10" type="primary">pepA</name>
    <name evidence="10" type="ORF">GCM10011399_17050</name>
</gene>
<evidence type="ECO:0000256" key="2">
    <source>
        <dbReference type="ARBA" id="ARBA00000967"/>
    </source>
</evidence>
<sequence>MSLPDISVTPTPASELDTDVLVLGATRVDDRPSLLVPAGLAPETAAALEGQFEGLGFGGKKDEVVRVGAVTGIRARVVVLVGLGASTPTAESLRYAAGAATRRIRGLANFGLGLPAETATDVRAILEGAALGSYSYTAYRVKSLDARQQGAESIALATDLEASDAAVTAAIDAAREAARAVALVRDLVNEPPLDLYPETLVQRAVAAAEGLPVTLKVWAQAELEEGGFGGILGVGQGSTRGPRLLKVSYEPERASRHLALVGKGITFDSGGLSLKPPASMIGMKNDMTGAATVLAATLAVAALGLPVRVTAWLCVAENMPSGSAIRPGDVLSIYGGRTVEVLNTDAEGRLVLADGLVAASEEHPDAIIDVATLTGAQVTALGNRYVGTMGDDELVASVIASAKAVGETLWPMPLPAELRPLLNSDIADLQNVKPGNTAGGMLIAAIFLREFVGEKADGSGAIPWVHLDIAGPAVNGGEGYGFTPKGPTGVTVRTLLDVAEKLASE</sequence>
<comment type="catalytic activity">
    <reaction evidence="2 8">
        <text>Release of an N-terminal amino acid, preferentially leucine, but not glutamic or aspartic acids.</text>
        <dbReference type="EC" id="3.4.11.10"/>
    </reaction>
</comment>
<dbReference type="CDD" id="cd00433">
    <property type="entry name" value="Peptidase_M17"/>
    <property type="match status" value="1"/>
</dbReference>
<keyword evidence="8" id="KW-0963">Cytoplasm</keyword>
<proteinExistence type="inferred from homology"/>
<feature type="binding site" evidence="8">
    <location>
        <position position="347"/>
    </location>
    <ligand>
        <name>Mn(2+)</name>
        <dbReference type="ChEBI" id="CHEBI:29035"/>
        <label>2</label>
    </ligand>
</feature>
<dbReference type="InterPro" id="IPR011356">
    <property type="entry name" value="Leucine_aapep/pepB"/>
</dbReference>
<dbReference type="InterPro" id="IPR043472">
    <property type="entry name" value="Macro_dom-like"/>
</dbReference>
<dbReference type="Proteomes" id="UP000598775">
    <property type="component" value="Unassembled WGS sequence"/>
</dbReference>
<dbReference type="GO" id="GO:0070006">
    <property type="term" value="F:metalloaminopeptidase activity"/>
    <property type="evidence" value="ECO:0007669"/>
    <property type="project" value="InterPro"/>
</dbReference>
<organism evidence="10 11">
    <name type="scientific">Subtercola lobariae</name>
    <dbReference type="NCBI Taxonomy" id="1588641"/>
    <lineage>
        <taxon>Bacteria</taxon>
        <taxon>Bacillati</taxon>
        <taxon>Actinomycetota</taxon>
        <taxon>Actinomycetes</taxon>
        <taxon>Micrococcales</taxon>
        <taxon>Microbacteriaceae</taxon>
        <taxon>Subtercola</taxon>
    </lineage>
</organism>
<feature type="active site" evidence="8">
    <location>
        <position position="349"/>
    </location>
</feature>
<evidence type="ECO:0000256" key="8">
    <source>
        <dbReference type="HAMAP-Rule" id="MF_00181"/>
    </source>
</evidence>
<keyword evidence="8" id="KW-0479">Metal-binding</keyword>